<comment type="caution">
    <text evidence="2">The sequence shown here is derived from an EMBL/GenBank/DDBJ whole genome shotgun (WGS) entry which is preliminary data.</text>
</comment>
<dbReference type="AlphaFoldDB" id="A0A505DEG2"/>
<sequence length="120" mass="12259">MFSGAAVGQVQELDVTGGAVDQSADGRPLPWPTMRSPSSCPATWRSAASAGRWLTRAPDRRTGWRAGRRGACGGGHGARCAARRACAPGRRGVAGRSPGRWSRGPGGGPARPGRRSAGPG</sequence>
<reference evidence="2 3" key="1">
    <citation type="submission" date="2019-06" db="EMBL/GenBank/DDBJ databases">
        <title>Streptomyces sporangiiformans sp. nov., a novel actinomycete isolated from soil in Mount Song.</title>
        <authorList>
            <person name="Han L."/>
        </authorList>
    </citation>
    <scope>NUCLEOTIDE SEQUENCE [LARGE SCALE GENOMIC DNA]</scope>
    <source>
        <strain evidence="2 3">NEAU-SSA 1</strain>
    </source>
</reference>
<feature type="region of interest" description="Disordered" evidence="1">
    <location>
        <begin position="1"/>
        <end position="120"/>
    </location>
</feature>
<name>A0A505DEG2_9ACTN</name>
<dbReference type="Proteomes" id="UP000317378">
    <property type="component" value="Unassembled WGS sequence"/>
</dbReference>
<evidence type="ECO:0000256" key="1">
    <source>
        <dbReference type="SAM" id="MobiDB-lite"/>
    </source>
</evidence>
<proteinExistence type="predicted"/>
<dbReference type="EMBL" id="VCHX02000166">
    <property type="protein sequence ID" value="TPQ18978.1"/>
    <property type="molecule type" value="Genomic_DNA"/>
</dbReference>
<protein>
    <submittedName>
        <fullName evidence="2">Uncharacterized protein</fullName>
    </submittedName>
</protein>
<gene>
    <name evidence="2" type="ORF">FGD71_028265</name>
</gene>
<feature type="compositionally biased region" description="Low complexity" evidence="1">
    <location>
        <begin position="78"/>
        <end position="103"/>
    </location>
</feature>
<keyword evidence="3" id="KW-1185">Reference proteome</keyword>
<organism evidence="2 3">
    <name type="scientific">Streptomyces sporangiiformans</name>
    <dbReference type="NCBI Taxonomy" id="2315329"/>
    <lineage>
        <taxon>Bacteria</taxon>
        <taxon>Bacillati</taxon>
        <taxon>Actinomycetota</taxon>
        <taxon>Actinomycetes</taxon>
        <taxon>Kitasatosporales</taxon>
        <taxon>Streptomycetaceae</taxon>
        <taxon>Streptomyces</taxon>
    </lineage>
</organism>
<evidence type="ECO:0000313" key="3">
    <source>
        <dbReference type="Proteomes" id="UP000317378"/>
    </source>
</evidence>
<evidence type="ECO:0000313" key="2">
    <source>
        <dbReference type="EMBL" id="TPQ18978.1"/>
    </source>
</evidence>
<accession>A0A505DEG2</accession>